<dbReference type="PROSITE" id="PS51755">
    <property type="entry name" value="OMPR_PHOB"/>
    <property type="match status" value="1"/>
</dbReference>
<evidence type="ECO:0000259" key="10">
    <source>
        <dbReference type="PROSITE" id="PS50110"/>
    </source>
</evidence>
<dbReference type="GO" id="GO:0032993">
    <property type="term" value="C:protein-DNA complex"/>
    <property type="evidence" value="ECO:0007669"/>
    <property type="project" value="TreeGrafter"/>
</dbReference>
<dbReference type="EMBL" id="ABWP01000004">
    <property type="protein sequence ID" value="EEA86239.1"/>
    <property type="molecule type" value="Genomic_DNA"/>
</dbReference>
<proteinExistence type="predicted"/>
<comment type="function">
    <text evidence="7">May play the central regulatory role in sporulation. It may be an element of the effector pathway responsible for the activation of sporulation genes in response to nutritional stress. Spo0A may act in concert with spo0H (a sigma factor) to control the expression of some genes that are critical to the sporulation process.</text>
</comment>
<name>B6FW42_PEPHT</name>
<dbReference type="SUPFAM" id="SSF52172">
    <property type="entry name" value="CheY-like"/>
    <property type="match status" value="1"/>
</dbReference>
<dbReference type="GO" id="GO:0000156">
    <property type="term" value="F:phosphorelay response regulator activity"/>
    <property type="evidence" value="ECO:0007669"/>
    <property type="project" value="TreeGrafter"/>
</dbReference>
<evidence type="ECO:0000259" key="11">
    <source>
        <dbReference type="PROSITE" id="PS51755"/>
    </source>
</evidence>
<dbReference type="HOGENOM" id="CLU_000445_30_1_9"/>
<feature type="DNA-binding region" description="OmpR/PhoB-type" evidence="9">
    <location>
        <begin position="127"/>
        <end position="225"/>
    </location>
</feature>
<dbReference type="SMART" id="SM00448">
    <property type="entry name" value="REC"/>
    <property type="match status" value="1"/>
</dbReference>
<dbReference type="Gene3D" id="6.10.250.690">
    <property type="match status" value="1"/>
</dbReference>
<dbReference type="SMART" id="SM00862">
    <property type="entry name" value="Trans_reg_C"/>
    <property type="match status" value="1"/>
</dbReference>
<dbReference type="PROSITE" id="PS50110">
    <property type="entry name" value="RESPONSE_REGULATORY"/>
    <property type="match status" value="1"/>
</dbReference>
<protein>
    <recommendedName>
        <fullName evidence="1">Stage 0 sporulation protein A homolog</fullName>
    </recommendedName>
</protein>
<keyword evidence="13" id="KW-1185">Reference proteome</keyword>
<feature type="domain" description="OmpR/PhoB-type" evidence="11">
    <location>
        <begin position="127"/>
        <end position="225"/>
    </location>
</feature>
<evidence type="ECO:0000313" key="13">
    <source>
        <dbReference type="Proteomes" id="UP000003178"/>
    </source>
</evidence>
<feature type="modified residue" description="4-aspartylphosphate" evidence="8">
    <location>
        <position position="54"/>
    </location>
</feature>
<dbReference type="Pfam" id="PF00486">
    <property type="entry name" value="Trans_reg_C"/>
    <property type="match status" value="1"/>
</dbReference>
<evidence type="ECO:0000256" key="3">
    <source>
        <dbReference type="ARBA" id="ARBA00023012"/>
    </source>
</evidence>
<feature type="domain" description="Response regulatory" evidence="10">
    <location>
        <begin position="5"/>
        <end position="119"/>
    </location>
</feature>
<dbReference type="GO" id="GO:0000976">
    <property type="term" value="F:transcription cis-regulatory region binding"/>
    <property type="evidence" value="ECO:0007669"/>
    <property type="project" value="TreeGrafter"/>
</dbReference>
<accession>B6FW42</accession>
<dbReference type="GO" id="GO:0006355">
    <property type="term" value="P:regulation of DNA-templated transcription"/>
    <property type="evidence" value="ECO:0007669"/>
    <property type="project" value="InterPro"/>
</dbReference>
<evidence type="ECO:0000256" key="4">
    <source>
        <dbReference type="ARBA" id="ARBA00023015"/>
    </source>
</evidence>
<dbReference type="InterPro" id="IPR036388">
    <property type="entry name" value="WH-like_DNA-bd_sf"/>
</dbReference>
<dbReference type="AlphaFoldDB" id="B6FW42"/>
<evidence type="ECO:0000256" key="6">
    <source>
        <dbReference type="ARBA" id="ARBA00023163"/>
    </source>
</evidence>
<organism evidence="12 13">
    <name type="scientific">Peptacetobacter hiranonis (strain DSM 13275 / JCM 10541 / KCTC 15199 / TO-931)</name>
    <name type="common">Clostridium hiranonis</name>
    <dbReference type="NCBI Taxonomy" id="500633"/>
    <lineage>
        <taxon>Bacteria</taxon>
        <taxon>Bacillati</taxon>
        <taxon>Bacillota</taxon>
        <taxon>Clostridia</taxon>
        <taxon>Peptostreptococcales</taxon>
        <taxon>Peptostreptococcaceae</taxon>
        <taxon>Peptacetobacter</taxon>
    </lineage>
</organism>
<keyword evidence="4" id="KW-0805">Transcription regulation</keyword>
<evidence type="ECO:0000256" key="9">
    <source>
        <dbReference type="PROSITE-ProRule" id="PRU01091"/>
    </source>
</evidence>
<dbReference type="InterPro" id="IPR011006">
    <property type="entry name" value="CheY-like_superfamily"/>
</dbReference>
<comment type="caution">
    <text evidence="12">The sequence shown here is derived from an EMBL/GenBank/DDBJ whole genome shotgun (WGS) entry which is preliminary data.</text>
</comment>
<evidence type="ECO:0000256" key="1">
    <source>
        <dbReference type="ARBA" id="ARBA00018672"/>
    </source>
</evidence>
<dbReference type="Gene3D" id="3.40.50.2300">
    <property type="match status" value="1"/>
</dbReference>
<evidence type="ECO:0000256" key="5">
    <source>
        <dbReference type="ARBA" id="ARBA00023125"/>
    </source>
</evidence>
<dbReference type="PANTHER" id="PTHR48111">
    <property type="entry name" value="REGULATOR OF RPOS"/>
    <property type="match status" value="1"/>
</dbReference>
<dbReference type="Pfam" id="PF00072">
    <property type="entry name" value="Response_reg"/>
    <property type="match status" value="1"/>
</dbReference>
<keyword evidence="5 9" id="KW-0238">DNA-binding</keyword>
<evidence type="ECO:0000313" key="12">
    <source>
        <dbReference type="EMBL" id="EEA86239.1"/>
    </source>
</evidence>
<dbReference type="eggNOG" id="COG0745">
    <property type="taxonomic scope" value="Bacteria"/>
</dbReference>
<gene>
    <name evidence="12" type="ORF">CLOHIR_00091</name>
</gene>
<dbReference type="Proteomes" id="UP000003178">
    <property type="component" value="Unassembled WGS sequence"/>
</dbReference>
<dbReference type="FunFam" id="3.40.50.2300:FF:000002">
    <property type="entry name" value="DNA-binding response regulator PhoP"/>
    <property type="match status" value="1"/>
</dbReference>
<keyword evidence="2 8" id="KW-0597">Phosphoprotein</keyword>
<sequence length="231" mass="26359">MKKMKLLLAEDEKELSKALKAILESNRYSVDAVYDGEDAIYYMENSEYDAVILDIMMPKVDGITALKTVREKGIDVPIIMLTAKSEVDDKVLGLDSGANDYLTKPFSAKELLARLRVLTREKSVSNTSIITVGNVSLDTTTFEMYSPNGKFRLTNKEYQMMEIFMRNPKHIVSTEQLIEKVWGYDSDMENNVVWVYISYLRKKLISLNANIIIKANRNLGYSLELVENDSK</sequence>
<reference evidence="12 13" key="1">
    <citation type="submission" date="2008-09" db="EMBL/GenBank/DDBJ databases">
        <authorList>
            <person name="Fulton L."/>
            <person name="Clifton S."/>
            <person name="Fulton B."/>
            <person name="Xu J."/>
            <person name="Minx P."/>
            <person name="Pepin K.H."/>
            <person name="Johnson M."/>
            <person name="Thiruvilangam P."/>
            <person name="Bhonagiri V."/>
            <person name="Nash W.E."/>
            <person name="Mardis E.R."/>
            <person name="Wilson R.K."/>
        </authorList>
    </citation>
    <scope>NUCLEOTIDE SEQUENCE [LARGE SCALE GENOMIC DNA]</scope>
    <source>
        <strain evidence="12 13">DSM 13275</strain>
    </source>
</reference>
<keyword evidence="3" id="KW-0902">Two-component regulatory system</keyword>
<dbReference type="InterPro" id="IPR001789">
    <property type="entry name" value="Sig_transdc_resp-reg_receiver"/>
</dbReference>
<dbReference type="InterPro" id="IPR001867">
    <property type="entry name" value="OmpR/PhoB-type_DNA-bd"/>
</dbReference>
<reference evidence="12 13" key="2">
    <citation type="submission" date="2008-10" db="EMBL/GenBank/DDBJ databases">
        <title>Draft genome sequence of Clostridium hiranonis (DSM 13275).</title>
        <authorList>
            <person name="Sudarsanam P."/>
            <person name="Ley R."/>
            <person name="Guruge J."/>
            <person name="Turnbaugh P.J."/>
            <person name="Mahowald M."/>
            <person name="Liep D."/>
            <person name="Gordon J."/>
        </authorList>
    </citation>
    <scope>NUCLEOTIDE SEQUENCE [LARGE SCALE GENOMIC DNA]</scope>
    <source>
        <strain evidence="12 13">DSM 13275</strain>
    </source>
</reference>
<keyword evidence="6" id="KW-0804">Transcription</keyword>
<evidence type="ECO:0000256" key="8">
    <source>
        <dbReference type="PROSITE-ProRule" id="PRU00169"/>
    </source>
</evidence>
<evidence type="ECO:0000256" key="2">
    <source>
        <dbReference type="ARBA" id="ARBA00022553"/>
    </source>
</evidence>
<dbReference type="GO" id="GO:0005829">
    <property type="term" value="C:cytosol"/>
    <property type="evidence" value="ECO:0007669"/>
    <property type="project" value="TreeGrafter"/>
</dbReference>
<dbReference type="PANTHER" id="PTHR48111:SF22">
    <property type="entry name" value="REGULATOR OF RPOS"/>
    <property type="match status" value="1"/>
</dbReference>
<evidence type="ECO:0000256" key="7">
    <source>
        <dbReference type="ARBA" id="ARBA00024867"/>
    </source>
</evidence>
<dbReference type="Gene3D" id="1.10.10.10">
    <property type="entry name" value="Winged helix-like DNA-binding domain superfamily/Winged helix DNA-binding domain"/>
    <property type="match status" value="1"/>
</dbReference>
<dbReference type="CDD" id="cd00383">
    <property type="entry name" value="trans_reg_C"/>
    <property type="match status" value="1"/>
</dbReference>
<dbReference type="STRING" id="500633.CLOHIR_00091"/>
<dbReference type="InterPro" id="IPR039420">
    <property type="entry name" value="WalR-like"/>
</dbReference>